<keyword evidence="8" id="KW-1185">Reference proteome</keyword>
<dbReference type="InterPro" id="IPR017871">
    <property type="entry name" value="ABC_transporter-like_CS"/>
</dbReference>
<dbReference type="PANTHER" id="PTHR42794">
    <property type="entry name" value="HEMIN IMPORT ATP-BINDING PROTEIN HMUV"/>
    <property type="match status" value="1"/>
</dbReference>
<proteinExistence type="predicted"/>
<dbReference type="InterPro" id="IPR003593">
    <property type="entry name" value="AAA+_ATPase"/>
</dbReference>
<dbReference type="SMART" id="SM00382">
    <property type="entry name" value="AAA"/>
    <property type="match status" value="1"/>
</dbReference>
<protein>
    <submittedName>
        <fullName evidence="7">ABC transporter</fullName>
    </submittedName>
</protein>
<organism evidence="7 8">
    <name type="scientific">Rhodosalinus halophilus</name>
    <dbReference type="NCBI Taxonomy" id="2259333"/>
    <lineage>
        <taxon>Bacteria</taxon>
        <taxon>Pseudomonadati</taxon>
        <taxon>Pseudomonadota</taxon>
        <taxon>Alphaproteobacteria</taxon>
        <taxon>Rhodobacterales</taxon>
        <taxon>Paracoccaceae</taxon>
        <taxon>Rhodosalinus</taxon>
    </lineage>
</organism>
<reference evidence="7 8" key="1">
    <citation type="submission" date="2018-07" db="EMBL/GenBank/DDBJ databases">
        <title>Rhodosalinus sp. strain E84T genomic sequence and assembly.</title>
        <authorList>
            <person name="Liu Z.-W."/>
            <person name="Lu D.-C."/>
        </authorList>
    </citation>
    <scope>NUCLEOTIDE SEQUENCE [LARGE SCALE GENOMIC DNA]</scope>
    <source>
        <strain evidence="7 8">E84</strain>
    </source>
</reference>
<evidence type="ECO:0000256" key="1">
    <source>
        <dbReference type="ARBA" id="ARBA00022448"/>
    </source>
</evidence>
<dbReference type="OrthoDB" id="9805601at2"/>
<dbReference type="PANTHER" id="PTHR42794:SF1">
    <property type="entry name" value="HEMIN IMPORT ATP-BINDING PROTEIN HMUV"/>
    <property type="match status" value="1"/>
</dbReference>
<evidence type="ECO:0000256" key="4">
    <source>
        <dbReference type="ARBA" id="ARBA00022967"/>
    </source>
</evidence>
<dbReference type="Proteomes" id="UP000253370">
    <property type="component" value="Unassembled WGS sequence"/>
</dbReference>
<name>A0A365U3P4_9RHOB</name>
<evidence type="ECO:0000313" key="8">
    <source>
        <dbReference type="Proteomes" id="UP000253370"/>
    </source>
</evidence>
<evidence type="ECO:0000256" key="2">
    <source>
        <dbReference type="ARBA" id="ARBA00022741"/>
    </source>
</evidence>
<keyword evidence="4" id="KW-1278">Translocase</keyword>
<dbReference type="InterPro" id="IPR003439">
    <property type="entry name" value="ABC_transporter-like_ATP-bd"/>
</dbReference>
<accession>A0A365U3P4</accession>
<keyword evidence="3" id="KW-0067">ATP-binding</keyword>
<dbReference type="EMBL" id="QNTQ01000034">
    <property type="protein sequence ID" value="RBI82595.1"/>
    <property type="molecule type" value="Genomic_DNA"/>
</dbReference>
<sequence length="255" mass="27090">MTALELRHLSVTLRGRAVLRDVSLRVAPGELVGLIGPNGAGKTTLMRAALGLVPFEGESSLAAMPPATRARTAAWLPQAREIAWPVTVERLVMLGRLPHLAAGQRPTAQDRAAVDAALAATGLAQFRHRTATRLSGGEQARALIARALAQEAPLILADEPTAGLDPAHQIATMQRFRALADAGRAALVSIHDLGLAVRHCTRLVMLDAGRLVADGAPGRVMTPERLAQVFHVRGYFADTAEGPVFQSLDLLEKVE</sequence>
<dbReference type="RefSeq" id="WP_113290941.1">
    <property type="nucleotide sequence ID" value="NZ_QNTQ01000034.1"/>
</dbReference>
<evidence type="ECO:0000313" key="7">
    <source>
        <dbReference type="EMBL" id="RBI82595.1"/>
    </source>
</evidence>
<dbReference type="GO" id="GO:0005524">
    <property type="term" value="F:ATP binding"/>
    <property type="evidence" value="ECO:0007669"/>
    <property type="project" value="UniProtKB-KW"/>
</dbReference>
<dbReference type="Pfam" id="PF00005">
    <property type="entry name" value="ABC_tran"/>
    <property type="match status" value="1"/>
</dbReference>
<keyword evidence="1" id="KW-0813">Transport</keyword>
<evidence type="ECO:0000256" key="5">
    <source>
        <dbReference type="ARBA" id="ARBA00037066"/>
    </source>
</evidence>
<evidence type="ECO:0000259" key="6">
    <source>
        <dbReference type="PROSITE" id="PS50893"/>
    </source>
</evidence>
<dbReference type="GO" id="GO:0016887">
    <property type="term" value="F:ATP hydrolysis activity"/>
    <property type="evidence" value="ECO:0007669"/>
    <property type="project" value="InterPro"/>
</dbReference>
<dbReference type="PROSITE" id="PS00211">
    <property type="entry name" value="ABC_TRANSPORTER_1"/>
    <property type="match status" value="1"/>
</dbReference>
<dbReference type="AlphaFoldDB" id="A0A365U3P4"/>
<dbReference type="PROSITE" id="PS50893">
    <property type="entry name" value="ABC_TRANSPORTER_2"/>
    <property type="match status" value="1"/>
</dbReference>
<comment type="caution">
    <text evidence="7">The sequence shown here is derived from an EMBL/GenBank/DDBJ whole genome shotgun (WGS) entry which is preliminary data.</text>
</comment>
<dbReference type="SUPFAM" id="SSF52540">
    <property type="entry name" value="P-loop containing nucleoside triphosphate hydrolases"/>
    <property type="match status" value="1"/>
</dbReference>
<feature type="domain" description="ABC transporter" evidence="6">
    <location>
        <begin position="4"/>
        <end position="233"/>
    </location>
</feature>
<dbReference type="Gene3D" id="3.40.50.300">
    <property type="entry name" value="P-loop containing nucleotide triphosphate hydrolases"/>
    <property type="match status" value="1"/>
</dbReference>
<dbReference type="InterPro" id="IPR027417">
    <property type="entry name" value="P-loop_NTPase"/>
</dbReference>
<comment type="function">
    <text evidence="5">Part of the ABC transporter complex HmuTUV involved in hemin import. Responsible for energy coupling to the transport system.</text>
</comment>
<keyword evidence="2" id="KW-0547">Nucleotide-binding</keyword>
<gene>
    <name evidence="7" type="ORF">DRV85_18435</name>
</gene>
<evidence type="ECO:0000256" key="3">
    <source>
        <dbReference type="ARBA" id="ARBA00022840"/>
    </source>
</evidence>